<proteinExistence type="inferred from homology"/>
<evidence type="ECO:0000313" key="12">
    <source>
        <dbReference type="Proteomes" id="UP000009144"/>
    </source>
</evidence>
<dbReference type="InterPro" id="IPR005503">
    <property type="entry name" value="FliL"/>
</dbReference>
<dbReference type="RefSeq" id="WP_014708072.1">
    <property type="nucleotide sequence ID" value="NC_017857.3"/>
</dbReference>
<evidence type="ECO:0000256" key="8">
    <source>
        <dbReference type="ARBA" id="ARBA00022989"/>
    </source>
</evidence>
<sequence length="169" mass="19042">MAEIQKDIELKQGMSKKTKIIMIIGIVVLLSVIGAGVYWWLSKDAASDESTEDAEVAVEKATPVYHEVTAPFIVNFSEQSNDRVRYLQIKMKVMARDQASIDLFALHEPALVHELLMLFYSQNYDDLSTTEGTQALQQESLETINSFLKQQDSDITGLEAVYFTSLVMQ</sequence>
<dbReference type="KEGG" id="mej:Q7A_2934"/>
<keyword evidence="5 10" id="KW-0145">Chemotaxis</keyword>
<organism evidence="11 12">
    <name type="scientific">Methylophaga nitratireducenticrescens</name>
    <dbReference type="NCBI Taxonomy" id="754476"/>
    <lineage>
        <taxon>Bacteria</taxon>
        <taxon>Pseudomonadati</taxon>
        <taxon>Pseudomonadota</taxon>
        <taxon>Gammaproteobacteria</taxon>
        <taxon>Thiotrichales</taxon>
        <taxon>Piscirickettsiaceae</taxon>
        <taxon>Methylophaga</taxon>
    </lineage>
</organism>
<evidence type="ECO:0000256" key="3">
    <source>
        <dbReference type="ARBA" id="ARBA00008281"/>
    </source>
</evidence>
<dbReference type="EMBL" id="CP003390">
    <property type="protein sequence ID" value="AFI85711.1"/>
    <property type="molecule type" value="Genomic_DNA"/>
</dbReference>
<dbReference type="PATRIC" id="fig|754476.3.peg.2880"/>
<evidence type="ECO:0000256" key="6">
    <source>
        <dbReference type="ARBA" id="ARBA00022692"/>
    </source>
</evidence>
<evidence type="ECO:0000256" key="1">
    <source>
        <dbReference type="ARBA" id="ARBA00002254"/>
    </source>
</evidence>
<keyword evidence="12" id="KW-1185">Reference proteome</keyword>
<evidence type="ECO:0000256" key="4">
    <source>
        <dbReference type="ARBA" id="ARBA00022475"/>
    </source>
</evidence>
<keyword evidence="8 10" id="KW-1133">Transmembrane helix</keyword>
<keyword evidence="9 10" id="KW-0472">Membrane</keyword>
<dbReference type="PANTHER" id="PTHR35091:SF2">
    <property type="entry name" value="FLAGELLAR PROTEIN FLIL"/>
    <property type="match status" value="1"/>
</dbReference>
<keyword evidence="4" id="KW-1003">Cell membrane</keyword>
<comment type="function">
    <text evidence="1 10">Controls the rotational direction of flagella during chemotaxis.</text>
</comment>
<accession>I1XMU2</accession>
<dbReference type="AlphaFoldDB" id="I1XMU2"/>
<dbReference type="GO" id="GO:0071978">
    <property type="term" value="P:bacterial-type flagellum-dependent swarming motility"/>
    <property type="evidence" value="ECO:0007669"/>
    <property type="project" value="TreeGrafter"/>
</dbReference>
<protein>
    <recommendedName>
        <fullName evidence="10">Flagellar protein FliL</fullName>
    </recommendedName>
</protein>
<dbReference type="Proteomes" id="UP000009144">
    <property type="component" value="Chromosome"/>
</dbReference>
<evidence type="ECO:0000256" key="7">
    <source>
        <dbReference type="ARBA" id="ARBA00022779"/>
    </source>
</evidence>
<dbReference type="OrthoDB" id="5616092at2"/>
<keyword evidence="6 10" id="KW-0812">Transmembrane</keyword>
<evidence type="ECO:0000256" key="5">
    <source>
        <dbReference type="ARBA" id="ARBA00022500"/>
    </source>
</evidence>
<dbReference type="PANTHER" id="PTHR35091">
    <property type="entry name" value="FLAGELLAR PROTEIN FLIL"/>
    <property type="match status" value="1"/>
</dbReference>
<keyword evidence="11" id="KW-0966">Cell projection</keyword>
<dbReference type="Pfam" id="PF03748">
    <property type="entry name" value="FliL"/>
    <property type="match status" value="1"/>
</dbReference>
<reference evidence="11 12" key="2">
    <citation type="journal article" date="2013" name="Int. J. Syst. Evol. Microbiol.">
        <title>Methylophaga nitratireducenticrescens sp. nov. and Methylophaga frappieri sp. nov., isolated from the biofilm of the methanol-fed denitrification system treating the seawater at the Montreal Biodome.</title>
        <authorList>
            <person name="Villeneuve C."/>
            <person name="Martineau C."/>
            <person name="Mauffrey F."/>
            <person name="Villemur R."/>
        </authorList>
    </citation>
    <scope>NUCLEOTIDE SEQUENCE [LARGE SCALE GENOMIC DNA]</scope>
    <source>
        <strain evidence="11 12">JAM1</strain>
    </source>
</reference>
<reference evidence="11 12" key="1">
    <citation type="journal article" date="2012" name="J. Bacteriol.">
        <title>Complete genome sequences of Methylophaga sp. strain JAM1 and Methylophaga sp. strain JAM7.</title>
        <authorList>
            <person name="Villeneuve C."/>
            <person name="Martineau C."/>
            <person name="Mauffrey F."/>
            <person name="Villemur R."/>
        </authorList>
    </citation>
    <scope>NUCLEOTIDE SEQUENCE [LARGE SCALE GENOMIC DNA]</scope>
    <source>
        <strain evidence="11 12">JAM1</strain>
    </source>
</reference>
<keyword evidence="11" id="KW-0969">Cilium</keyword>
<keyword evidence="10" id="KW-0997">Cell inner membrane</keyword>
<name>I1XMU2_METNJ</name>
<comment type="similarity">
    <text evidence="3 10">Belongs to the FliL family.</text>
</comment>
<keyword evidence="7 10" id="KW-0283">Flagellar rotation</keyword>
<comment type="subcellular location">
    <subcellularLocation>
        <location evidence="10">Cell inner membrane</location>
    </subcellularLocation>
    <subcellularLocation>
        <location evidence="2">Cell membrane</location>
        <topology evidence="2">Single-pass membrane protein</topology>
    </subcellularLocation>
</comment>
<dbReference type="STRING" id="754476.Q7A_2934"/>
<feature type="transmembrane region" description="Helical" evidence="10">
    <location>
        <begin position="20"/>
        <end position="41"/>
    </location>
</feature>
<dbReference type="HOGENOM" id="CLU_099018_4_0_6"/>
<keyword evidence="11" id="KW-0282">Flagellum</keyword>
<dbReference type="GO" id="GO:0006935">
    <property type="term" value="P:chemotaxis"/>
    <property type="evidence" value="ECO:0007669"/>
    <property type="project" value="UniProtKB-KW"/>
</dbReference>
<dbReference type="eggNOG" id="COG1580">
    <property type="taxonomic scope" value="Bacteria"/>
</dbReference>
<dbReference type="GO" id="GO:0005886">
    <property type="term" value="C:plasma membrane"/>
    <property type="evidence" value="ECO:0007669"/>
    <property type="project" value="UniProtKB-SubCell"/>
</dbReference>
<dbReference type="GO" id="GO:0009425">
    <property type="term" value="C:bacterial-type flagellum basal body"/>
    <property type="evidence" value="ECO:0007669"/>
    <property type="project" value="InterPro"/>
</dbReference>
<evidence type="ECO:0000256" key="10">
    <source>
        <dbReference type="RuleBase" id="RU364125"/>
    </source>
</evidence>
<evidence type="ECO:0000313" key="11">
    <source>
        <dbReference type="EMBL" id="AFI85711.1"/>
    </source>
</evidence>
<gene>
    <name evidence="11" type="ordered locus">Q7A_2934</name>
</gene>
<evidence type="ECO:0000256" key="2">
    <source>
        <dbReference type="ARBA" id="ARBA00004162"/>
    </source>
</evidence>
<evidence type="ECO:0000256" key="9">
    <source>
        <dbReference type="ARBA" id="ARBA00023136"/>
    </source>
</evidence>